<proteinExistence type="predicted"/>
<feature type="non-terminal residue" evidence="3">
    <location>
        <position position="1"/>
    </location>
</feature>
<evidence type="ECO:0000259" key="2">
    <source>
        <dbReference type="Pfam" id="PF04830"/>
    </source>
</evidence>
<reference evidence="3" key="1">
    <citation type="journal article" date="2019" name="Sci. Rep.">
        <title>Draft genome of Tanacetum cinerariifolium, the natural source of mosquito coil.</title>
        <authorList>
            <person name="Yamashiro T."/>
            <person name="Shiraishi A."/>
            <person name="Satake H."/>
            <person name="Nakayama K."/>
        </authorList>
    </citation>
    <scope>NUCLEOTIDE SEQUENCE</scope>
</reference>
<keyword evidence="1" id="KW-0812">Transmembrane</keyword>
<keyword evidence="1" id="KW-0472">Membrane</keyword>
<organism evidence="3">
    <name type="scientific">Tanacetum cinerariifolium</name>
    <name type="common">Dalmatian daisy</name>
    <name type="synonym">Chrysanthemum cinerariifolium</name>
    <dbReference type="NCBI Taxonomy" id="118510"/>
    <lineage>
        <taxon>Eukaryota</taxon>
        <taxon>Viridiplantae</taxon>
        <taxon>Streptophyta</taxon>
        <taxon>Embryophyta</taxon>
        <taxon>Tracheophyta</taxon>
        <taxon>Spermatophyta</taxon>
        <taxon>Magnoliopsida</taxon>
        <taxon>eudicotyledons</taxon>
        <taxon>Gunneridae</taxon>
        <taxon>Pentapetalae</taxon>
        <taxon>asterids</taxon>
        <taxon>campanulids</taxon>
        <taxon>Asterales</taxon>
        <taxon>Asteraceae</taxon>
        <taxon>Asteroideae</taxon>
        <taxon>Anthemideae</taxon>
        <taxon>Anthemidinae</taxon>
        <taxon>Tanacetum</taxon>
    </lineage>
</organism>
<feature type="domain" description="DUF637" evidence="2">
    <location>
        <begin position="257"/>
        <end position="440"/>
    </location>
</feature>
<keyword evidence="1" id="KW-1133">Transmembrane helix</keyword>
<feature type="transmembrane region" description="Helical" evidence="1">
    <location>
        <begin position="199"/>
        <end position="219"/>
    </location>
</feature>
<gene>
    <name evidence="3" type="ORF">Tci_626625</name>
</gene>
<accession>A0A699JS46</accession>
<name>A0A699JS46_TANCI</name>
<comment type="caution">
    <text evidence="3">The sequence shown here is derived from an EMBL/GenBank/DDBJ whole genome shotgun (WGS) entry which is preliminary data.</text>
</comment>
<evidence type="ECO:0000313" key="3">
    <source>
        <dbReference type="EMBL" id="GFA54653.1"/>
    </source>
</evidence>
<dbReference type="Pfam" id="PF04830">
    <property type="entry name" value="DUF637"/>
    <property type="match status" value="1"/>
</dbReference>
<protein>
    <recommendedName>
        <fullName evidence="2">DUF637 domain-containing protein</fullName>
    </recommendedName>
</protein>
<dbReference type="AlphaFoldDB" id="A0A699JS46"/>
<evidence type="ECO:0000256" key="1">
    <source>
        <dbReference type="SAM" id="Phobius"/>
    </source>
</evidence>
<feature type="non-terminal residue" evidence="3">
    <location>
        <position position="999"/>
    </location>
</feature>
<sequence length="999" mass="105055">YLYSGDKLSLLAAQDSTHTLYDMKENGGWGAKKAKRDEVTQTTNVGTDIRTAGNLTLVSNGDQLYQVAKLNSGKDLILKSGGAITFEGVKDYHDESHTKSKSNMAWFSMKGKGETDETLRQSELVAQGQTVIQAVNGLKIDVKQVNQQTVSQTIDAMVTADPQLAWIKEAEKRGDVDWRQVKELHDSFKYSNSGMGQGAMLAVIIIVTIVTAGGASALAGGAASATAGSGTAMAAATTTEALAAGATYTAAGWGNVMATAALTSMASTGAVSVINNKGNLGVALKDTFGSDSLKNATIGALTAGALNYADSTWFQGASPANGNGAKVITGGSVQNPGYSSQWLSWQKAQDAVVRSGTHAVIESGISTAINGGSLRDNLGSALVSQGFDLAAAVGNKNLGDFADYMDLSPGSAEKVFLHAMLGGAMSAARGGDFKTGAIAAGAAEGLTGVATDNLGKYLDTRFVTDDQFRVATAQIVGIAAGSLVNGDPNDAAWVAGNVERYNAQLHRPQTTALEKLRTLNPELSDRLTDAACALSQCAASIPVDDPRYGNFKARQDRGEGYTTEIEMLQATGEFEGRSWTDRSDDFLNAHGNVVQAADASVDTASGIVGGVGSYAGMMVTSPVCVGIFTCALPAGLGVLGTHQLVGAWDSASQITSDFTSDQPGRVEAAFNLGTFPGESSITKDLAASAGQSVLEMSAFGLAGKYFNGLSAADGVAFPWSGESVVGPKATPSGLVSGETGVVGTGKAAANDASFTATSTSGWTSISSDARAVVRDVEYHSGVPMPSNQRTQLAEELRQVDHTYVAPRSDYQALQREYNSQRNNLKREWELNTGLTWPKTESGVDFQAHHVIPQQYGGPNQWWNLHPVPGGSAHQGGVHAPAKRLNPVSSSDVNGMRQQWPAAPDEYFAFMQERGHGEIKEDDCALSLLTIQPTLCPAADYFGDDGFYKDGPYESGAKGEVWLFGWDSTGTAFGFDSGDNWRLLEIDNMRWITRLDLSFR</sequence>
<dbReference type="EMBL" id="BKCJ010443178">
    <property type="protein sequence ID" value="GFA54653.1"/>
    <property type="molecule type" value="Genomic_DNA"/>
</dbReference>
<dbReference type="InterPro" id="IPR006915">
    <property type="entry name" value="DUF637_hemagglutn_put"/>
</dbReference>